<dbReference type="AlphaFoldDB" id="A0A919DVP1"/>
<dbReference type="PANTHER" id="PTHR47691">
    <property type="entry name" value="REGULATOR-RELATED"/>
    <property type="match status" value="1"/>
</dbReference>
<dbReference type="PANTHER" id="PTHR47691:SF3">
    <property type="entry name" value="HTH-TYPE TRANSCRIPTIONAL REGULATOR RV0890C-RELATED"/>
    <property type="match status" value="1"/>
</dbReference>
<dbReference type="Proteomes" id="UP000608024">
    <property type="component" value="Unassembled WGS sequence"/>
</dbReference>
<dbReference type="GO" id="GO:0000160">
    <property type="term" value="P:phosphorelay signal transduction system"/>
    <property type="evidence" value="ECO:0007669"/>
    <property type="project" value="UniProtKB-KW"/>
</dbReference>
<name>A0A919DVP1_9ACTN</name>
<feature type="region of interest" description="Disordered" evidence="5">
    <location>
        <begin position="354"/>
        <end position="405"/>
    </location>
</feature>
<dbReference type="Pfam" id="PF00486">
    <property type="entry name" value="Trans_reg_C"/>
    <property type="match status" value="1"/>
</dbReference>
<dbReference type="PROSITE" id="PS51755">
    <property type="entry name" value="OMPR_PHOB"/>
    <property type="match status" value="1"/>
</dbReference>
<proteinExistence type="inferred from homology"/>
<feature type="region of interest" description="Disordered" evidence="5">
    <location>
        <begin position="588"/>
        <end position="620"/>
    </location>
</feature>
<dbReference type="InterPro" id="IPR001867">
    <property type="entry name" value="OmpR/PhoB-type_DNA-bd"/>
</dbReference>
<dbReference type="Gene3D" id="1.25.40.10">
    <property type="entry name" value="Tetratricopeptide repeat domain"/>
    <property type="match status" value="2"/>
</dbReference>
<evidence type="ECO:0000256" key="5">
    <source>
        <dbReference type="SAM" id="MobiDB-lite"/>
    </source>
</evidence>
<dbReference type="InterPro" id="IPR036388">
    <property type="entry name" value="WH-like_DNA-bd_sf"/>
</dbReference>
<evidence type="ECO:0000256" key="3">
    <source>
        <dbReference type="ARBA" id="ARBA00023125"/>
    </source>
</evidence>
<dbReference type="RefSeq" id="WP_190139405.1">
    <property type="nucleotide sequence ID" value="NZ_BNBT01000139.1"/>
</dbReference>
<organism evidence="7 8">
    <name type="scientific">Streptomyces longispororuber</name>
    <dbReference type="NCBI Taxonomy" id="68230"/>
    <lineage>
        <taxon>Bacteria</taxon>
        <taxon>Bacillati</taxon>
        <taxon>Actinomycetota</taxon>
        <taxon>Actinomycetes</taxon>
        <taxon>Kitasatosporales</taxon>
        <taxon>Streptomycetaceae</taxon>
        <taxon>Streptomyces</taxon>
    </lineage>
</organism>
<dbReference type="SUPFAM" id="SSF52540">
    <property type="entry name" value="P-loop containing nucleoside triphosphate hydrolases"/>
    <property type="match status" value="1"/>
</dbReference>
<accession>A0A919DVP1</accession>
<feature type="DNA-binding region" description="OmpR/PhoB-type" evidence="4">
    <location>
        <begin position="1"/>
        <end position="91"/>
    </location>
</feature>
<feature type="compositionally biased region" description="Basic and acidic residues" evidence="5">
    <location>
        <begin position="354"/>
        <end position="367"/>
    </location>
</feature>
<gene>
    <name evidence="7" type="ORF">GCM10018785_61660</name>
</gene>
<evidence type="ECO:0000256" key="1">
    <source>
        <dbReference type="ARBA" id="ARBA00005820"/>
    </source>
</evidence>
<sequence length="1139" mass="120555">MRYEVLGPLTARQGNGTPTPVTEPKVRTLLAALLVRAGAPTPADTLIDDLWGEGRLPANPTNSLQTKVSQLRRALGRDQVTYGPAGYRLILEEDATDAARFTALTAKAYATTDPGARASLLTDALALWRGPAYADVRDAHFARAAATHLEEQRLTAHEALAEARLALGEHAPLADELAALVDREPLRERLRAAHLRALYGAGRPTEALAAYHDLRTRLADELGTDPGPELAALHAAMLRQDPSLTTPKAPPRAPSAARPQAPPATTTPPRTNLPAPTTGLVGRADAVARVRELVRNERLVTLTGPGGVGKTRLALEAAAGLADDFPDGVWLVELAGTTAHGVPEAVAAALGIREDDPTRPPHEDDPTHPASGTDPARPAYEGTPHGGDHARPHETAAPRSPGAHSLARALAPRTLLLILDNCEHVLDAAAELTAHLLRRAPRLRVLTTSQEPLALTGETLEAVAPLGEDEAVRLFAERARAAAPGFTLTDADHEAAALICRRLDGIPLAVELAATRVRALGVRALADRLHDRFRLLTQVRRDAPARQRTLRAMIDWSWELLTPPERRALRRLAVFRGGFTLESAEAVLDGAESEPEPVLDGAPGGGAGAAAAPGEPPEGAADTVLDLVTRLLDRSLLAPAPPAPDADGDGGPVRHRMLESVTAYGLERLAQAGETDDTARRHARHHADLAERAAPALHGPDQRLWLRRLDAETVNLRAALDRAAADGDSALALRLVNAQTWYWYLRGRLTEAVRSLDLALGLDAPPGDPARAAAAAARGAFGLLVGEEHCAYDAICTPSPDGAGARARWLLSFARCGFDRSPEEDRRVDGLLAEFRATGDRWGEAAALSTRATRALYRGDLAALRRDAGSAAALFAELGDRWGQLQSSEQLGVLAEIAADYDTAARLQHEGMRGAEELGLWTEVSFRLSRLGRLALLTGDDARATDCHERAARLAARQSHRPAQQFAETGLALGARRRGDLDAAERHLTPWLDFNRRFGIVSGTALVLAQLGYVAEQRGDAARAEHLHRESLAAARAAGDNRAVALALEGLAGARSLATDPAALTEPAGLLGRAAARRAAEGAPLPPAERADTDRVAARARATLGDAAFTAAYDAAYTAPVPDAVEVLDVAAGGGGARG</sequence>
<reference evidence="7" key="1">
    <citation type="journal article" date="2014" name="Int. J. Syst. Evol. Microbiol.">
        <title>Complete genome sequence of Corynebacterium casei LMG S-19264T (=DSM 44701T), isolated from a smear-ripened cheese.</title>
        <authorList>
            <consortium name="US DOE Joint Genome Institute (JGI-PGF)"/>
            <person name="Walter F."/>
            <person name="Albersmeier A."/>
            <person name="Kalinowski J."/>
            <person name="Ruckert C."/>
        </authorList>
    </citation>
    <scope>NUCLEOTIDE SEQUENCE</scope>
    <source>
        <strain evidence="7">JCM 4784</strain>
    </source>
</reference>
<evidence type="ECO:0000256" key="2">
    <source>
        <dbReference type="ARBA" id="ARBA00023012"/>
    </source>
</evidence>
<comment type="similarity">
    <text evidence="1">Belongs to the AfsR/DnrI/RedD regulatory family.</text>
</comment>
<keyword evidence="8" id="KW-1185">Reference proteome</keyword>
<feature type="compositionally biased region" description="Low complexity" evidence="5">
    <location>
        <begin position="609"/>
        <end position="620"/>
    </location>
</feature>
<keyword evidence="3 4" id="KW-0238">DNA-binding</keyword>
<feature type="domain" description="OmpR/PhoB-type" evidence="6">
    <location>
        <begin position="1"/>
        <end position="91"/>
    </location>
</feature>
<dbReference type="InterPro" id="IPR041664">
    <property type="entry name" value="AAA_16"/>
</dbReference>
<dbReference type="EMBL" id="BNBT01000139">
    <property type="protein sequence ID" value="GHE85492.1"/>
    <property type="molecule type" value="Genomic_DNA"/>
</dbReference>
<evidence type="ECO:0000256" key="4">
    <source>
        <dbReference type="PROSITE-ProRule" id="PRU01091"/>
    </source>
</evidence>
<dbReference type="Gene3D" id="3.40.50.300">
    <property type="entry name" value="P-loop containing nucleotide triphosphate hydrolases"/>
    <property type="match status" value="1"/>
</dbReference>
<dbReference type="InterPro" id="IPR005158">
    <property type="entry name" value="BTAD"/>
</dbReference>
<dbReference type="SUPFAM" id="SSF46894">
    <property type="entry name" value="C-terminal effector domain of the bipartite response regulators"/>
    <property type="match status" value="1"/>
</dbReference>
<feature type="compositionally biased region" description="Basic and acidic residues" evidence="5">
    <location>
        <begin position="386"/>
        <end position="396"/>
    </location>
</feature>
<dbReference type="GO" id="GO:0006355">
    <property type="term" value="P:regulation of DNA-templated transcription"/>
    <property type="evidence" value="ECO:0007669"/>
    <property type="project" value="InterPro"/>
</dbReference>
<evidence type="ECO:0000259" key="6">
    <source>
        <dbReference type="PROSITE" id="PS51755"/>
    </source>
</evidence>
<feature type="region of interest" description="Disordered" evidence="5">
    <location>
        <begin position="1"/>
        <end position="22"/>
    </location>
</feature>
<keyword evidence="2" id="KW-0902">Two-component regulatory system</keyword>
<dbReference type="SMART" id="SM01043">
    <property type="entry name" value="BTAD"/>
    <property type="match status" value="1"/>
</dbReference>
<dbReference type="Pfam" id="PF13191">
    <property type="entry name" value="AAA_16"/>
    <property type="match status" value="1"/>
</dbReference>
<dbReference type="SMART" id="SM00862">
    <property type="entry name" value="Trans_reg_C"/>
    <property type="match status" value="1"/>
</dbReference>
<dbReference type="InterPro" id="IPR027417">
    <property type="entry name" value="P-loop_NTPase"/>
</dbReference>
<feature type="compositionally biased region" description="Low complexity" evidence="5">
    <location>
        <begin position="267"/>
        <end position="278"/>
    </location>
</feature>
<dbReference type="SUPFAM" id="SSF48452">
    <property type="entry name" value="TPR-like"/>
    <property type="match status" value="2"/>
</dbReference>
<dbReference type="Gene3D" id="1.10.10.10">
    <property type="entry name" value="Winged helix-like DNA-binding domain superfamily/Winged helix DNA-binding domain"/>
    <property type="match status" value="1"/>
</dbReference>
<reference evidence="7" key="2">
    <citation type="submission" date="2020-09" db="EMBL/GenBank/DDBJ databases">
        <authorList>
            <person name="Sun Q."/>
            <person name="Ohkuma M."/>
        </authorList>
    </citation>
    <scope>NUCLEOTIDE SEQUENCE</scope>
    <source>
        <strain evidence="7">JCM 4784</strain>
    </source>
</reference>
<comment type="caution">
    <text evidence="7">The sequence shown here is derived from an EMBL/GenBank/DDBJ whole genome shotgun (WGS) entry which is preliminary data.</text>
</comment>
<protein>
    <submittedName>
        <fullName evidence="7">SARP family transcriptional regulator</fullName>
    </submittedName>
</protein>
<dbReference type="GO" id="GO:0003677">
    <property type="term" value="F:DNA binding"/>
    <property type="evidence" value="ECO:0007669"/>
    <property type="project" value="UniProtKB-UniRule"/>
</dbReference>
<dbReference type="Pfam" id="PF03704">
    <property type="entry name" value="BTAD"/>
    <property type="match status" value="1"/>
</dbReference>
<dbReference type="InterPro" id="IPR016032">
    <property type="entry name" value="Sig_transdc_resp-reg_C-effctor"/>
</dbReference>
<evidence type="ECO:0000313" key="8">
    <source>
        <dbReference type="Proteomes" id="UP000608024"/>
    </source>
</evidence>
<dbReference type="InterPro" id="IPR011990">
    <property type="entry name" value="TPR-like_helical_dom_sf"/>
</dbReference>
<evidence type="ECO:0000313" key="7">
    <source>
        <dbReference type="EMBL" id="GHE85492.1"/>
    </source>
</evidence>
<feature type="region of interest" description="Disordered" evidence="5">
    <location>
        <begin position="242"/>
        <end position="281"/>
    </location>
</feature>
<dbReference type="CDD" id="cd15831">
    <property type="entry name" value="BTAD"/>
    <property type="match status" value="1"/>
</dbReference>